<dbReference type="InterPro" id="IPR001387">
    <property type="entry name" value="Cro/C1-type_HTH"/>
</dbReference>
<name>A0A498CRR2_9GAMM</name>
<dbReference type="SMART" id="SM00530">
    <property type="entry name" value="HTH_XRE"/>
    <property type="match status" value="1"/>
</dbReference>
<gene>
    <name evidence="2" type="ORF">BCL79_0646</name>
</gene>
<dbReference type="Proteomes" id="UP000274786">
    <property type="component" value="Unassembled WGS sequence"/>
</dbReference>
<evidence type="ECO:0000313" key="2">
    <source>
        <dbReference type="EMBL" id="RLK56262.1"/>
    </source>
</evidence>
<dbReference type="Gene3D" id="1.10.260.40">
    <property type="entry name" value="lambda repressor-like DNA-binding domains"/>
    <property type="match status" value="1"/>
</dbReference>
<feature type="domain" description="HTH cro/C1-type" evidence="1">
    <location>
        <begin position="14"/>
        <end position="69"/>
    </location>
</feature>
<dbReference type="EMBL" id="RCDC01000004">
    <property type="protein sequence ID" value="RLK56262.1"/>
    <property type="molecule type" value="Genomic_DNA"/>
</dbReference>
<accession>A0A498CRR2</accession>
<dbReference type="AlphaFoldDB" id="A0A498CRR2"/>
<evidence type="ECO:0000259" key="1">
    <source>
        <dbReference type="PROSITE" id="PS50943"/>
    </source>
</evidence>
<comment type="caution">
    <text evidence="2">The sequence shown here is derived from an EMBL/GenBank/DDBJ whole genome shotgun (WGS) entry which is preliminary data.</text>
</comment>
<evidence type="ECO:0000313" key="3">
    <source>
        <dbReference type="Proteomes" id="UP000274786"/>
    </source>
</evidence>
<organism evidence="2 3">
    <name type="scientific">Stenotrophomonas rhizophila</name>
    <dbReference type="NCBI Taxonomy" id="216778"/>
    <lineage>
        <taxon>Bacteria</taxon>
        <taxon>Pseudomonadati</taxon>
        <taxon>Pseudomonadota</taxon>
        <taxon>Gammaproteobacteria</taxon>
        <taxon>Lysobacterales</taxon>
        <taxon>Lysobacteraceae</taxon>
        <taxon>Stenotrophomonas</taxon>
    </lineage>
</organism>
<dbReference type="PROSITE" id="PS50943">
    <property type="entry name" value="HTH_CROC1"/>
    <property type="match status" value="1"/>
</dbReference>
<dbReference type="Pfam" id="PF13443">
    <property type="entry name" value="HTH_26"/>
    <property type="match status" value="1"/>
</dbReference>
<keyword evidence="2" id="KW-0238">DNA-binding</keyword>
<protein>
    <submittedName>
        <fullName evidence="2">DNA-binding Xre family transcriptional regulator</fullName>
    </submittedName>
</protein>
<dbReference type="InterPro" id="IPR010982">
    <property type="entry name" value="Lambda_DNA-bd_dom_sf"/>
</dbReference>
<dbReference type="CDD" id="cd00093">
    <property type="entry name" value="HTH_XRE"/>
    <property type="match status" value="1"/>
</dbReference>
<dbReference type="SUPFAM" id="SSF47413">
    <property type="entry name" value="lambda repressor-like DNA-binding domains"/>
    <property type="match status" value="1"/>
</dbReference>
<dbReference type="GO" id="GO:0003677">
    <property type="term" value="F:DNA binding"/>
    <property type="evidence" value="ECO:0007669"/>
    <property type="project" value="UniProtKB-KW"/>
</dbReference>
<proteinExistence type="predicted"/>
<sequence length="148" mass="16694">MSHHLRMTFLAKNLRFLARNAHIKQAALGERLGVQQSTVQRIMSGATEYPRLDSLLAITSFFNCSLDDLIYRDMELDGPGSSQVMGFADDTMAQAVELLHMLAELRPDDARFRRVSWRAIQVTAKAITKAEGSQKDAVRMILEELVKE</sequence>
<reference evidence="2 3" key="1">
    <citation type="submission" date="2018-10" db="EMBL/GenBank/DDBJ databases">
        <title>Comparative analysis of microorganisms from saline springs in Andes Mountain Range, Colombia.</title>
        <authorList>
            <person name="Rubin E."/>
        </authorList>
    </citation>
    <scope>NUCLEOTIDE SEQUENCE [LARGE SCALE GENOMIC DNA]</scope>
    <source>
        <strain evidence="2 3">USBA GBX 843</strain>
    </source>
</reference>